<dbReference type="GO" id="GO:0005783">
    <property type="term" value="C:endoplasmic reticulum"/>
    <property type="evidence" value="ECO:0007669"/>
    <property type="project" value="TreeGrafter"/>
</dbReference>
<dbReference type="KEGG" id="cdep:91087653"/>
<reference evidence="2" key="1">
    <citation type="submission" date="2016-06" db="EMBL/GenBank/DDBJ databases">
        <authorList>
            <person name="Cuomo C."/>
            <person name="Litvintseva A."/>
            <person name="Heitman J."/>
            <person name="Chen Y."/>
            <person name="Sun S."/>
            <person name="Springer D."/>
            <person name="Dromer F."/>
            <person name="Young S."/>
            <person name="Zeng Q."/>
            <person name="Chapman S."/>
            <person name="Gujja S."/>
            <person name="Saif S."/>
            <person name="Birren B."/>
        </authorList>
    </citation>
    <scope>NUCLEOTIDE SEQUENCE</scope>
    <source>
        <strain evidence="2">CBS 7841</strain>
    </source>
</reference>
<proteinExistence type="predicted"/>
<dbReference type="InterPro" id="IPR024382">
    <property type="entry name" value="Vps3844_C"/>
</dbReference>
<dbReference type="VEuPathDB" id="FungiDB:L203_02962"/>
<dbReference type="PROSITE" id="PS51257">
    <property type="entry name" value="PROKAR_LIPOPROTEIN"/>
    <property type="match status" value="1"/>
</dbReference>
<dbReference type="RefSeq" id="XP_066068941.1">
    <property type="nucleotide sequence ID" value="XM_066212844.1"/>
</dbReference>
<dbReference type="InterPro" id="IPR053065">
    <property type="entry name" value="Archenteron_Induction-Rel"/>
</dbReference>
<sequence>MRLCTWAASLTLSLASVACARSIQPQLQVYLYPTPQSSTTAHARPPTLSYSQAKAVLSHHLKQDILDTEEIPENEEHWAHLMGLWDGNEWGKARVVVMDGVDAQDVLPSTIPSQPAFYLEDNTQSHRLLHPFMNEAKSLLAHTIESYPAFSKPFLDIFNLAGNAAQALSQELSCYIALVESLPWVEQTGKHSWETVSITGLRNVKRNSEIWETGRKIVQAGLETMTTPNSPPLLLVVRPASSKRIISRAAPTTLAFRANTTLAGSCYASNETCLEMTDCNGRGVCALASRNGEKECWSCKCRSGYAGVECQKDDYSMPFILLVFSTLLLLGIAGGSIALLYTIGETKLPSTLTLAVGGVMKHD</sequence>
<dbReference type="PANTHER" id="PTHR36853:SF1">
    <property type="entry name" value="DUF3844 DOMAIN-CONTAINING PROTEIN"/>
    <property type="match status" value="1"/>
</dbReference>
<keyword evidence="3" id="KW-1185">Reference proteome</keyword>
<dbReference type="EMBL" id="CP143787">
    <property type="protein sequence ID" value="WVN88241.1"/>
    <property type="molecule type" value="Genomic_DNA"/>
</dbReference>
<dbReference type="PANTHER" id="PTHR36853">
    <property type="entry name" value="EXPRESSED PROTEIN"/>
    <property type="match status" value="1"/>
</dbReference>
<protein>
    <recommendedName>
        <fullName evidence="1">Vacuolar sorting protein Vps3844 C-terminal domain-containing protein</fullName>
    </recommendedName>
</protein>
<feature type="domain" description="Vacuolar sorting protein Vps3844 C-terminal" evidence="1">
    <location>
        <begin position="266"/>
        <end position="353"/>
    </location>
</feature>
<reference evidence="2" key="3">
    <citation type="submission" date="2024-01" db="EMBL/GenBank/DDBJ databases">
        <authorList>
            <person name="Coelho M.A."/>
            <person name="David-Palma M."/>
            <person name="Shea T."/>
            <person name="Sun S."/>
            <person name="Cuomo C.A."/>
            <person name="Heitman J."/>
        </authorList>
    </citation>
    <scope>NUCLEOTIDE SEQUENCE</scope>
    <source>
        <strain evidence="2">CBS 7841</strain>
    </source>
</reference>
<evidence type="ECO:0000259" key="1">
    <source>
        <dbReference type="Pfam" id="PF12955"/>
    </source>
</evidence>
<dbReference type="GeneID" id="91087653"/>
<organism evidence="2 3">
    <name type="scientific">Cryptococcus depauperatus CBS 7841</name>
    <dbReference type="NCBI Taxonomy" id="1295531"/>
    <lineage>
        <taxon>Eukaryota</taxon>
        <taxon>Fungi</taxon>
        <taxon>Dikarya</taxon>
        <taxon>Basidiomycota</taxon>
        <taxon>Agaricomycotina</taxon>
        <taxon>Tremellomycetes</taxon>
        <taxon>Tremellales</taxon>
        <taxon>Cryptococcaceae</taxon>
        <taxon>Cryptococcus</taxon>
    </lineage>
</organism>
<dbReference type="Pfam" id="PF12955">
    <property type="entry name" value="Vps3844_C"/>
    <property type="match status" value="1"/>
</dbReference>
<evidence type="ECO:0000313" key="3">
    <source>
        <dbReference type="Proteomes" id="UP000094043"/>
    </source>
</evidence>
<dbReference type="Proteomes" id="UP000094043">
    <property type="component" value="Chromosome 4"/>
</dbReference>
<name>A0A1E3IID1_9TREE</name>
<dbReference type="AlphaFoldDB" id="A0A1E3IID1"/>
<dbReference type="OrthoDB" id="5583277at2759"/>
<reference evidence="2" key="2">
    <citation type="journal article" date="2022" name="Elife">
        <title>Obligate sexual reproduction of a homothallic fungus closely related to the Cryptococcus pathogenic species complex.</title>
        <authorList>
            <person name="Passer A.R."/>
            <person name="Clancey S.A."/>
            <person name="Shea T."/>
            <person name="David-Palma M."/>
            <person name="Averette A.F."/>
            <person name="Boekhout T."/>
            <person name="Porcel B.M."/>
            <person name="Nowrousian M."/>
            <person name="Cuomo C.A."/>
            <person name="Sun S."/>
            <person name="Heitman J."/>
            <person name="Coelho M.A."/>
        </authorList>
    </citation>
    <scope>NUCLEOTIDE SEQUENCE</scope>
    <source>
        <strain evidence="2">CBS 7841</strain>
    </source>
</reference>
<evidence type="ECO:0000313" key="2">
    <source>
        <dbReference type="EMBL" id="WVN88241.1"/>
    </source>
</evidence>
<gene>
    <name evidence="2" type="ORF">L203_103442</name>
</gene>
<accession>A0A1E3IID1</accession>